<proteinExistence type="inferred from homology"/>
<dbReference type="Gene3D" id="3.40.50.720">
    <property type="entry name" value="NAD(P)-binding Rossmann-like Domain"/>
    <property type="match status" value="1"/>
</dbReference>
<dbReference type="STRING" id="1353952.A0A165GR30"/>
<dbReference type="PANTHER" id="PTHR43103">
    <property type="entry name" value="NUCLEOSIDE-DIPHOSPHATE-SUGAR EPIMERASE"/>
    <property type="match status" value="1"/>
</dbReference>
<evidence type="ECO:0000256" key="2">
    <source>
        <dbReference type="ARBA" id="ARBA00023002"/>
    </source>
</evidence>
<evidence type="ECO:0000256" key="1">
    <source>
        <dbReference type="ARBA" id="ARBA00007637"/>
    </source>
</evidence>
<dbReference type="Proteomes" id="UP000076842">
    <property type="component" value="Unassembled WGS sequence"/>
</dbReference>
<dbReference type="InParanoid" id="A0A165GR30"/>
<dbReference type="PANTHER" id="PTHR43103:SF5">
    <property type="entry name" value="4-EPIMERASE, PUTATIVE (AFU_ORTHOLOGUE AFUA_7G00360)-RELATED"/>
    <property type="match status" value="1"/>
</dbReference>
<dbReference type="OrthoDB" id="202470at2759"/>
<protein>
    <submittedName>
        <fullName evidence="5">NAD(P)-binding protein</fullName>
    </submittedName>
</protein>
<feature type="domain" description="NAD-dependent epimerase/dehydratase" evidence="4">
    <location>
        <begin position="3"/>
        <end position="191"/>
    </location>
</feature>
<evidence type="ECO:0000313" key="6">
    <source>
        <dbReference type="Proteomes" id="UP000076842"/>
    </source>
</evidence>
<keyword evidence="3" id="KW-0520">NAD</keyword>
<dbReference type="InterPro" id="IPR001509">
    <property type="entry name" value="Epimerase_deHydtase"/>
</dbReference>
<sequence length="295" mass="31547">MKVVLAGSSGGVGQAILAYALEHTSHTLLCLDKALPASSPERAVDPHLHAHRVEHRAVDLLDYRAYAAALQGADGLIHLAGIPGLIKDKWSDGESAALVHNTNVQLSFNALQAAAEAGVKAVAMAGSINAIGGVYSPHEPQYDFFPIDETHPIKAADAYSLSKAIVELQGDAVSRAYPALTITTLRLHHVVPQKTIPAEWVARAGRDLWGWVNDASAARAFLLALEREGGGHEVVNIVGDSHRAEGHDARVLASTYHPLAEIRGQVGGDSPFYTSEKAERVLGWRHEGGRMPKKE</sequence>
<keyword evidence="6" id="KW-1185">Reference proteome</keyword>
<dbReference type="InterPro" id="IPR036291">
    <property type="entry name" value="NAD(P)-bd_dom_sf"/>
</dbReference>
<accession>A0A165GR30</accession>
<evidence type="ECO:0000256" key="3">
    <source>
        <dbReference type="ARBA" id="ARBA00023027"/>
    </source>
</evidence>
<dbReference type="Pfam" id="PF01370">
    <property type="entry name" value="Epimerase"/>
    <property type="match status" value="1"/>
</dbReference>
<comment type="similarity">
    <text evidence="1">Belongs to the NAD(P)-dependent epimerase/dehydratase family.</text>
</comment>
<evidence type="ECO:0000259" key="4">
    <source>
        <dbReference type="Pfam" id="PF01370"/>
    </source>
</evidence>
<gene>
    <name evidence="5" type="ORF">CALCODRAFT_495101</name>
</gene>
<reference evidence="5 6" key="1">
    <citation type="journal article" date="2016" name="Mol. Biol. Evol.">
        <title>Comparative Genomics of Early-Diverging Mushroom-Forming Fungi Provides Insights into the Origins of Lignocellulose Decay Capabilities.</title>
        <authorList>
            <person name="Nagy L.G."/>
            <person name="Riley R."/>
            <person name="Tritt A."/>
            <person name="Adam C."/>
            <person name="Daum C."/>
            <person name="Floudas D."/>
            <person name="Sun H."/>
            <person name="Yadav J.S."/>
            <person name="Pangilinan J."/>
            <person name="Larsson K.H."/>
            <person name="Matsuura K."/>
            <person name="Barry K."/>
            <person name="Labutti K."/>
            <person name="Kuo R."/>
            <person name="Ohm R.A."/>
            <person name="Bhattacharya S.S."/>
            <person name="Shirouzu T."/>
            <person name="Yoshinaga Y."/>
            <person name="Martin F.M."/>
            <person name="Grigoriev I.V."/>
            <person name="Hibbett D.S."/>
        </authorList>
    </citation>
    <scope>NUCLEOTIDE SEQUENCE [LARGE SCALE GENOMIC DNA]</scope>
    <source>
        <strain evidence="5 6">HHB12733</strain>
    </source>
</reference>
<dbReference type="GO" id="GO:0016491">
    <property type="term" value="F:oxidoreductase activity"/>
    <property type="evidence" value="ECO:0007669"/>
    <property type="project" value="UniProtKB-KW"/>
</dbReference>
<dbReference type="AlphaFoldDB" id="A0A165GR30"/>
<dbReference type="SUPFAM" id="SSF51735">
    <property type="entry name" value="NAD(P)-binding Rossmann-fold domains"/>
    <property type="match status" value="1"/>
</dbReference>
<organism evidence="5 6">
    <name type="scientific">Calocera cornea HHB12733</name>
    <dbReference type="NCBI Taxonomy" id="1353952"/>
    <lineage>
        <taxon>Eukaryota</taxon>
        <taxon>Fungi</taxon>
        <taxon>Dikarya</taxon>
        <taxon>Basidiomycota</taxon>
        <taxon>Agaricomycotina</taxon>
        <taxon>Dacrymycetes</taxon>
        <taxon>Dacrymycetales</taxon>
        <taxon>Dacrymycetaceae</taxon>
        <taxon>Calocera</taxon>
    </lineage>
</organism>
<evidence type="ECO:0000313" key="5">
    <source>
        <dbReference type="EMBL" id="KZT58368.1"/>
    </source>
</evidence>
<keyword evidence="2" id="KW-0560">Oxidoreductase</keyword>
<dbReference type="EMBL" id="KV423952">
    <property type="protein sequence ID" value="KZT58368.1"/>
    <property type="molecule type" value="Genomic_DNA"/>
</dbReference>
<name>A0A165GR30_9BASI</name>